<evidence type="ECO:0000313" key="2">
    <source>
        <dbReference type="Proteomes" id="UP000722750"/>
    </source>
</evidence>
<accession>A0A941W399</accession>
<dbReference type="AlphaFoldDB" id="A0A941W399"/>
<organism evidence="1 2">
    <name type="scientific">Candidatus Scalindua arabica</name>
    <dbReference type="NCBI Taxonomy" id="1127984"/>
    <lineage>
        <taxon>Bacteria</taxon>
        <taxon>Pseudomonadati</taxon>
        <taxon>Planctomycetota</taxon>
        <taxon>Candidatus Brocadiia</taxon>
        <taxon>Candidatus Brocadiales</taxon>
        <taxon>Candidatus Scalinduaceae</taxon>
        <taxon>Candidatus Scalindua</taxon>
    </lineage>
</organism>
<gene>
    <name evidence="1" type="ORF">MAG551_01801</name>
</gene>
<evidence type="ECO:0000313" key="1">
    <source>
        <dbReference type="EMBL" id="MBS1258739.1"/>
    </source>
</evidence>
<dbReference type="Proteomes" id="UP000722750">
    <property type="component" value="Unassembled WGS sequence"/>
</dbReference>
<comment type="caution">
    <text evidence="1">The sequence shown here is derived from an EMBL/GenBank/DDBJ whole genome shotgun (WGS) entry which is preliminary data.</text>
</comment>
<proteinExistence type="predicted"/>
<reference evidence="1" key="1">
    <citation type="journal article" date="2021" name="ISME J.">
        <title>Fine-scale metabolic discontinuity in a stratified prokaryote microbiome of a Red Sea deep halocline.</title>
        <authorList>
            <person name="Michoud G."/>
            <person name="Ngugi D.K."/>
            <person name="Barozzi A."/>
            <person name="Merlino G."/>
            <person name="Calleja M.L."/>
            <person name="Delgado-Huertas A."/>
            <person name="Moran X.A.G."/>
            <person name="Daffonchio D."/>
        </authorList>
    </citation>
    <scope>NUCLEOTIDE SEQUENCE</scope>
    <source>
        <strain evidence="1">SuakinDeep_MAG55_1</strain>
    </source>
</reference>
<name>A0A941W399_9BACT</name>
<sequence>MKKILLTICLCVFIMIISLDRCNGQEGYRQHQAYGESEQPRDTDTLIPEMSEAVELWLFVENYRFVTGKMIHLTLQMVWKLGVSVNKELFKEVDLSPFKIEKVTVGERQIFNNDSDFCVITYILSLPDDAEEGIYTVPVFSIPYNDEANKTSGQVQTSPMALKKVPIMVETELDRDIVDIGDRLKYKLIIWHEKYVHILKENMEGLNLNPFKLMNFGINEEVEGKLGKTTVEYELSIYDVPGQSENFEIPSLPVLYSINREGDAKYKEGEKTAATQKISTSAIPVLINSLLKRIDVPLEGLKGPLMYSQKDKCLRSHLPIILGFIIIIALGANEIRKLVYRLSGVIKERMARSPLAHAERLEKLITDYNSDAEGDDLRQSVVKIDCSSRAFLGSLVEVPGEVVRSVTTAKLIDIVRGKKLSGEIVDCAGNILKSFDSVIFGDIDKDEIKKAMDGVQEILKEAKKRGYY</sequence>
<protein>
    <submittedName>
        <fullName evidence="1">Uncharacterized protein</fullName>
    </submittedName>
</protein>
<dbReference type="EMBL" id="JAANXD010000074">
    <property type="protein sequence ID" value="MBS1258739.1"/>
    <property type="molecule type" value="Genomic_DNA"/>
</dbReference>